<sequence>MKKRRFFTFAVISILLILAFLNFTSPKNANKIDLPSLEDKKIEDLSKDQYLEDFDFAYNVLETYYPYFDINKKVNNIDWLEKKDSYRKYIGNSKNDVDFSLRMNKILYELNNDHTQLIDQNQAVYMYINYYKMPENDWRHDISHIYEKENVRRRYRLDNKKINNYLEYNQYEIMSKINPKDILVGKSKEGFSNIENLNEENISTKEINKDLAYIKINSMLNYDYSKKDHKKIKSYLKKNKNKKALIIDIRGNTGGDSRYWQDFLLPSIIDKPYSTNYYSFIKNGDLNKKVISQEKYKEGVSEFLNESNFSNETKEILSKFDYYTNYPILVNPSEDSIKFKGHIYLLIDSTVYSSAEMLASFCKETKLATLVGSQSKGDGIGTDPLQIDLPNSGYVLRFPKEIGLTESGYINEIEKTNPDINIDSNRYDDIKDQPIIQKIIEIEG</sequence>
<dbReference type="AlphaFoldDB" id="A0A2N6UJW5"/>
<comment type="caution">
    <text evidence="2">The sequence shown here is derived from an EMBL/GenBank/DDBJ whole genome shotgun (WGS) entry which is preliminary data.</text>
</comment>
<dbReference type="Gene3D" id="3.90.226.10">
    <property type="entry name" value="2-enoyl-CoA Hydratase, Chain A, domain 1"/>
    <property type="match status" value="1"/>
</dbReference>
<dbReference type="SUPFAM" id="SSF52096">
    <property type="entry name" value="ClpP/crotonase"/>
    <property type="match status" value="1"/>
</dbReference>
<dbReference type="RefSeq" id="WP_102197290.1">
    <property type="nucleotide sequence ID" value="NZ_PNHP01000001.1"/>
</dbReference>
<name>A0A2N6UJW5_9FIRM</name>
<dbReference type="InterPro" id="IPR005151">
    <property type="entry name" value="Tail-specific_protease"/>
</dbReference>
<dbReference type="Pfam" id="PF03572">
    <property type="entry name" value="Peptidase_S41"/>
    <property type="match status" value="1"/>
</dbReference>
<dbReference type="EMBL" id="PNHP01000001">
    <property type="protein sequence ID" value="PMC82158.1"/>
    <property type="molecule type" value="Genomic_DNA"/>
</dbReference>
<dbReference type="InterPro" id="IPR029045">
    <property type="entry name" value="ClpP/crotonase-like_dom_sf"/>
</dbReference>
<protein>
    <submittedName>
        <fullName evidence="2">Peptidase</fullName>
    </submittedName>
</protein>
<reference evidence="2 3" key="1">
    <citation type="submission" date="2017-09" db="EMBL/GenBank/DDBJ databases">
        <title>Bacterial strain isolated from the female urinary microbiota.</title>
        <authorList>
            <person name="Thomas-White K."/>
            <person name="Kumar N."/>
            <person name="Forster S."/>
            <person name="Putonti C."/>
            <person name="Lawley T."/>
            <person name="Wolfe A.J."/>
        </authorList>
    </citation>
    <scope>NUCLEOTIDE SEQUENCE [LARGE SCALE GENOMIC DNA]</scope>
    <source>
        <strain evidence="2 3">UMB0204</strain>
    </source>
</reference>
<evidence type="ECO:0000313" key="2">
    <source>
        <dbReference type="EMBL" id="PMC82158.1"/>
    </source>
</evidence>
<evidence type="ECO:0000313" key="3">
    <source>
        <dbReference type="Proteomes" id="UP000235658"/>
    </source>
</evidence>
<feature type="domain" description="Tail specific protease" evidence="1">
    <location>
        <begin position="210"/>
        <end position="421"/>
    </location>
</feature>
<dbReference type="GeneID" id="84577564"/>
<dbReference type="Proteomes" id="UP000235658">
    <property type="component" value="Unassembled WGS sequence"/>
</dbReference>
<dbReference type="GO" id="GO:0008236">
    <property type="term" value="F:serine-type peptidase activity"/>
    <property type="evidence" value="ECO:0007669"/>
    <property type="project" value="InterPro"/>
</dbReference>
<organism evidence="2 3">
    <name type="scientific">Anaerococcus hydrogenalis</name>
    <dbReference type="NCBI Taxonomy" id="33029"/>
    <lineage>
        <taxon>Bacteria</taxon>
        <taxon>Bacillati</taxon>
        <taxon>Bacillota</taxon>
        <taxon>Tissierellia</taxon>
        <taxon>Tissierellales</taxon>
        <taxon>Peptoniphilaceae</taxon>
        <taxon>Anaerococcus</taxon>
    </lineage>
</organism>
<accession>A0A2N6UJW5</accession>
<gene>
    <name evidence="2" type="ORF">CJ192_00035</name>
</gene>
<dbReference type="Gene3D" id="3.30.750.44">
    <property type="match status" value="1"/>
</dbReference>
<dbReference type="GO" id="GO:0006508">
    <property type="term" value="P:proteolysis"/>
    <property type="evidence" value="ECO:0007669"/>
    <property type="project" value="InterPro"/>
</dbReference>
<proteinExistence type="predicted"/>
<evidence type="ECO:0000259" key="1">
    <source>
        <dbReference type="Pfam" id="PF03572"/>
    </source>
</evidence>